<feature type="compositionally biased region" description="Low complexity" evidence="3">
    <location>
        <begin position="352"/>
        <end position="365"/>
    </location>
</feature>
<organism evidence="5 6">
    <name type="scientific">Friedmanniomyces endolithicus</name>
    <dbReference type="NCBI Taxonomy" id="329885"/>
    <lineage>
        <taxon>Eukaryota</taxon>
        <taxon>Fungi</taxon>
        <taxon>Dikarya</taxon>
        <taxon>Ascomycota</taxon>
        <taxon>Pezizomycotina</taxon>
        <taxon>Dothideomycetes</taxon>
        <taxon>Dothideomycetidae</taxon>
        <taxon>Mycosphaerellales</taxon>
        <taxon>Teratosphaeriaceae</taxon>
        <taxon>Friedmanniomyces</taxon>
    </lineage>
</organism>
<feature type="compositionally biased region" description="Gly residues" evidence="3">
    <location>
        <begin position="501"/>
        <end position="513"/>
    </location>
</feature>
<dbReference type="SMART" id="SM00326">
    <property type="entry name" value="SH3"/>
    <property type="match status" value="1"/>
</dbReference>
<dbReference type="GO" id="GO:0043332">
    <property type="term" value="C:mating projection tip"/>
    <property type="evidence" value="ECO:0007669"/>
    <property type="project" value="TreeGrafter"/>
</dbReference>
<feature type="compositionally biased region" description="Low complexity" evidence="3">
    <location>
        <begin position="420"/>
        <end position="437"/>
    </location>
</feature>
<dbReference type="Gene3D" id="2.30.30.40">
    <property type="entry name" value="SH3 Domains"/>
    <property type="match status" value="1"/>
</dbReference>
<name>A0AAN6JCL9_9PEZI</name>
<feature type="compositionally biased region" description="Polar residues" evidence="3">
    <location>
        <begin position="463"/>
        <end position="477"/>
    </location>
</feature>
<dbReference type="GO" id="GO:0097320">
    <property type="term" value="P:plasma membrane tubulation"/>
    <property type="evidence" value="ECO:0007669"/>
    <property type="project" value="TreeGrafter"/>
</dbReference>
<proteinExistence type="predicted"/>
<dbReference type="PANTHER" id="PTHR47174:SF2">
    <property type="entry name" value="SH3 DOMAIN SIGNALLING PROTEIN (AFU_ORTHOLOGUE AFUA_5G07670)"/>
    <property type="match status" value="1"/>
</dbReference>
<dbReference type="Pfam" id="PF03114">
    <property type="entry name" value="BAR"/>
    <property type="match status" value="1"/>
</dbReference>
<dbReference type="SUPFAM" id="SSF50044">
    <property type="entry name" value="SH3-domain"/>
    <property type="match status" value="1"/>
</dbReference>
<dbReference type="EMBL" id="JASUXU010000007">
    <property type="protein sequence ID" value="KAK0325492.1"/>
    <property type="molecule type" value="Genomic_DNA"/>
</dbReference>
<evidence type="ECO:0000313" key="6">
    <source>
        <dbReference type="Proteomes" id="UP001168146"/>
    </source>
</evidence>
<dbReference type="Proteomes" id="UP001168146">
    <property type="component" value="Unassembled WGS sequence"/>
</dbReference>
<dbReference type="InterPro" id="IPR001452">
    <property type="entry name" value="SH3_domain"/>
</dbReference>
<dbReference type="GO" id="GO:0030479">
    <property type="term" value="C:actin cortical patch"/>
    <property type="evidence" value="ECO:0007669"/>
    <property type="project" value="TreeGrafter"/>
</dbReference>
<dbReference type="PANTHER" id="PTHR47174">
    <property type="entry name" value="BRIDGING INTEGRATOR 3"/>
    <property type="match status" value="1"/>
</dbReference>
<evidence type="ECO:0000256" key="1">
    <source>
        <dbReference type="ARBA" id="ARBA00022443"/>
    </source>
</evidence>
<keyword evidence="1 2" id="KW-0728">SH3 domain</keyword>
<feature type="domain" description="SH3" evidence="4">
    <location>
        <begin position="568"/>
        <end position="631"/>
    </location>
</feature>
<protein>
    <recommendedName>
        <fullName evidence="4">SH3 domain-containing protein</fullName>
    </recommendedName>
</protein>
<gene>
    <name evidence="5" type="ORF">LTR82_003775</name>
</gene>
<dbReference type="PROSITE" id="PS50002">
    <property type="entry name" value="SH3"/>
    <property type="match status" value="1"/>
</dbReference>
<dbReference type="AlphaFoldDB" id="A0AAN6JCL9"/>
<dbReference type="Pfam" id="PF14604">
    <property type="entry name" value="SH3_9"/>
    <property type="match status" value="1"/>
</dbReference>
<feature type="compositionally biased region" description="Pro residues" evidence="3">
    <location>
        <begin position="554"/>
        <end position="567"/>
    </location>
</feature>
<reference evidence="5" key="1">
    <citation type="submission" date="2021-12" db="EMBL/GenBank/DDBJ databases">
        <title>Black yeast isolated from Biological Soil Crust.</title>
        <authorList>
            <person name="Kurbessoian T."/>
        </authorList>
    </citation>
    <scope>NUCLEOTIDE SEQUENCE</scope>
    <source>
        <strain evidence="5">CCFEE 5208</strain>
    </source>
</reference>
<dbReference type="Gene3D" id="1.20.1270.60">
    <property type="entry name" value="Arfaptin homology (AH) domain/BAR domain"/>
    <property type="match status" value="1"/>
</dbReference>
<feature type="region of interest" description="Disordered" evidence="3">
    <location>
        <begin position="304"/>
        <end position="567"/>
    </location>
</feature>
<comment type="caution">
    <text evidence="5">The sequence shown here is derived from an EMBL/GenBank/DDBJ whole genome shotgun (WGS) entry which is preliminary data.</text>
</comment>
<dbReference type="GO" id="GO:0008289">
    <property type="term" value="F:lipid binding"/>
    <property type="evidence" value="ECO:0007669"/>
    <property type="project" value="TreeGrafter"/>
</dbReference>
<dbReference type="InterPro" id="IPR036028">
    <property type="entry name" value="SH3-like_dom_sf"/>
</dbReference>
<dbReference type="GO" id="GO:1990528">
    <property type="term" value="C:Rvs161p-Rvs167p complex"/>
    <property type="evidence" value="ECO:0007669"/>
    <property type="project" value="TreeGrafter"/>
</dbReference>
<dbReference type="InterPro" id="IPR027267">
    <property type="entry name" value="AH/BAR_dom_sf"/>
</dbReference>
<sequence>MKSMQRRVGGLLMKRKDDEADVGNILAEFKAVDEVLTQLIKDLTAFRNSWDDILKLQYDTIEALAFLYKPLEPTSDPDQRRPPTTTPQTYMQKCLGLQKVYSEVKTDLSTELNLIDSKLVRPATEAKAATKSLGKTLKHRENCKLDYERYLSRAEHGRKKDTRSMKEEASLAAHESNLAQAQIDYETADDQVKQTFPPVTAAILDLMPYLLANQVQLQTTLVGQLYTVIDKYTRTHGMTNPAPGDGEIVRVWEQEFGGLRRELEQGIAIVAGGKAVQRGMELPADKGSTMTGLGIRNKAGGMMHMGGGDGTASSGASSAGGGEQLGSSMTGLGIRNKAGGMMHKGSGMIKRPGSGHSSTPSSGIPAAGERSASWQRRESGMSSGTTAMTVYDDTHGNGHDDYDEPPPPKPQRPGGGGSSPGMMMIPSPSIPMSSKPGRSPSSNYTASPPYPQDLKSAAAVTPPSWSNGTQRTPSYGQASAAGVASTLSSRYGTPLSHTSNSGGGGSAGLGRLSGGDYFPPQNVARSSSATIPSPSSSAAFTAASIAAAGKKKPPPPPSKPALAAKPPPPAEYVTAMYDFEGQDAGDLVFRAGERILVLERTGVVEDWWVGEVVGRERERGGRGSFPGNYVR</sequence>
<dbReference type="GO" id="GO:0051666">
    <property type="term" value="P:actin cortical patch localization"/>
    <property type="evidence" value="ECO:0007669"/>
    <property type="project" value="InterPro"/>
</dbReference>
<evidence type="ECO:0000256" key="3">
    <source>
        <dbReference type="SAM" id="MobiDB-lite"/>
    </source>
</evidence>
<dbReference type="GO" id="GO:0031097">
    <property type="term" value="C:medial cortex"/>
    <property type="evidence" value="ECO:0007669"/>
    <property type="project" value="TreeGrafter"/>
</dbReference>
<dbReference type="InterPro" id="IPR004148">
    <property type="entry name" value="BAR_dom"/>
</dbReference>
<evidence type="ECO:0000259" key="4">
    <source>
        <dbReference type="PROSITE" id="PS50002"/>
    </source>
</evidence>
<dbReference type="InterPro" id="IPR046982">
    <property type="entry name" value="BIN3/RVS161-like"/>
</dbReference>
<evidence type="ECO:0000256" key="2">
    <source>
        <dbReference type="PROSITE-ProRule" id="PRU00192"/>
    </source>
</evidence>
<dbReference type="SUPFAM" id="SSF103657">
    <property type="entry name" value="BAR/IMD domain-like"/>
    <property type="match status" value="1"/>
</dbReference>
<dbReference type="GO" id="GO:0006897">
    <property type="term" value="P:endocytosis"/>
    <property type="evidence" value="ECO:0007669"/>
    <property type="project" value="InterPro"/>
</dbReference>
<accession>A0AAN6JCL9</accession>
<evidence type="ECO:0000313" key="5">
    <source>
        <dbReference type="EMBL" id="KAK0325492.1"/>
    </source>
</evidence>
<feature type="compositionally biased region" description="Low complexity" evidence="3">
    <location>
        <begin position="526"/>
        <end position="548"/>
    </location>
</feature>
<dbReference type="PRINTS" id="PR00452">
    <property type="entry name" value="SH3DOMAIN"/>
</dbReference>